<comment type="caution">
    <text evidence="13">The sequence shown here is derived from an EMBL/GenBank/DDBJ whole genome shotgun (WGS) entry which is preliminary data.</text>
</comment>
<dbReference type="InterPro" id="IPR027417">
    <property type="entry name" value="P-loop_NTPase"/>
</dbReference>
<dbReference type="Gene3D" id="3.40.50.300">
    <property type="entry name" value="P-loop containing nucleotide triphosphate hydrolases"/>
    <property type="match status" value="1"/>
</dbReference>
<gene>
    <name evidence="13" type="ORF">O0I10_006380</name>
</gene>
<evidence type="ECO:0000256" key="2">
    <source>
        <dbReference type="ARBA" id="ARBA00022723"/>
    </source>
</evidence>
<comment type="subcellular location">
    <subcellularLocation>
        <location evidence="1">Nucleus</location>
    </subcellularLocation>
</comment>
<protein>
    <recommendedName>
        <fullName evidence="15">Chromatin remodeling complex subunit</fullName>
    </recommendedName>
</protein>
<dbReference type="InterPro" id="IPR049730">
    <property type="entry name" value="SNF2/RAD54-like_C"/>
</dbReference>
<dbReference type="InterPro" id="IPR000330">
    <property type="entry name" value="SNF2_N"/>
</dbReference>
<reference evidence="13 14" key="1">
    <citation type="submission" date="2023-03" db="EMBL/GenBank/DDBJ databases">
        <title>Genome sequence of Lichtheimia ornata CBS 291.66.</title>
        <authorList>
            <person name="Mohabir J.T."/>
            <person name="Shea T.P."/>
            <person name="Kurbessoian T."/>
            <person name="Berby B."/>
            <person name="Fontaine J."/>
            <person name="Livny J."/>
            <person name="Gnirke A."/>
            <person name="Stajich J.E."/>
            <person name="Cuomo C.A."/>
        </authorList>
    </citation>
    <scope>NUCLEOTIDE SEQUENCE [LARGE SCALE GENOMIC DNA]</scope>
    <source>
        <strain evidence="13">CBS 291.66</strain>
    </source>
</reference>
<feature type="region of interest" description="Disordered" evidence="10">
    <location>
        <begin position="467"/>
        <end position="505"/>
    </location>
</feature>
<keyword evidence="14" id="KW-1185">Reference proteome</keyword>
<dbReference type="PROSITE" id="PS51192">
    <property type="entry name" value="HELICASE_ATP_BIND_1"/>
    <property type="match status" value="1"/>
</dbReference>
<feature type="region of interest" description="Disordered" evidence="10">
    <location>
        <begin position="1206"/>
        <end position="1238"/>
    </location>
</feature>
<evidence type="ECO:0008006" key="15">
    <source>
        <dbReference type="Google" id="ProtNLM"/>
    </source>
</evidence>
<keyword evidence="7" id="KW-0862">Zinc</keyword>
<evidence type="ECO:0000313" key="14">
    <source>
        <dbReference type="Proteomes" id="UP001234581"/>
    </source>
</evidence>
<feature type="region of interest" description="Disordered" evidence="10">
    <location>
        <begin position="131"/>
        <end position="166"/>
    </location>
</feature>
<dbReference type="SMART" id="SM00249">
    <property type="entry name" value="PHD"/>
    <property type="match status" value="2"/>
</dbReference>
<dbReference type="Pfam" id="PF00271">
    <property type="entry name" value="Helicase_C"/>
    <property type="match status" value="1"/>
</dbReference>
<dbReference type="Proteomes" id="UP001234581">
    <property type="component" value="Unassembled WGS sequence"/>
</dbReference>
<dbReference type="PROSITE" id="PS50013">
    <property type="entry name" value="CHROMO_2"/>
    <property type="match status" value="1"/>
</dbReference>
<evidence type="ECO:0000256" key="5">
    <source>
        <dbReference type="ARBA" id="ARBA00022771"/>
    </source>
</evidence>
<dbReference type="Pfam" id="PF00176">
    <property type="entry name" value="SNF2-rel_dom"/>
    <property type="match status" value="1"/>
</dbReference>
<keyword evidence="5" id="KW-0863">Zinc-finger</keyword>
<dbReference type="InterPro" id="IPR016197">
    <property type="entry name" value="Chromo-like_dom_sf"/>
</dbReference>
<dbReference type="Gene3D" id="2.40.50.40">
    <property type="match status" value="1"/>
</dbReference>
<keyword evidence="2" id="KW-0479">Metal-binding</keyword>
<dbReference type="PANTHER" id="PTHR45623:SF17">
    <property type="entry name" value="CHROMODOMAIN-HELICASE-DNA-BINDING PROTEIN 3-RELATED"/>
    <property type="match status" value="1"/>
</dbReference>
<name>A0AAD7V2G6_9FUNG</name>
<evidence type="ECO:0000259" key="12">
    <source>
        <dbReference type="PROSITE" id="PS51192"/>
    </source>
</evidence>
<evidence type="ECO:0000256" key="7">
    <source>
        <dbReference type="ARBA" id="ARBA00022833"/>
    </source>
</evidence>
<keyword evidence="4" id="KW-0547">Nucleotide-binding</keyword>
<feature type="region of interest" description="Disordered" evidence="10">
    <location>
        <begin position="178"/>
        <end position="199"/>
    </location>
</feature>
<keyword evidence="6" id="KW-0378">Hydrolase</keyword>
<dbReference type="CDD" id="cd18793">
    <property type="entry name" value="SF2_C_SNF"/>
    <property type="match status" value="1"/>
</dbReference>
<feature type="region of interest" description="Disordered" evidence="10">
    <location>
        <begin position="1098"/>
        <end position="1181"/>
    </location>
</feature>
<feature type="region of interest" description="Disordered" evidence="10">
    <location>
        <begin position="1265"/>
        <end position="1295"/>
    </location>
</feature>
<dbReference type="SUPFAM" id="SSF52540">
    <property type="entry name" value="P-loop containing nucleoside triphosphate hydrolases"/>
    <property type="match status" value="2"/>
</dbReference>
<keyword evidence="9" id="KW-0539">Nucleus</keyword>
<evidence type="ECO:0000256" key="6">
    <source>
        <dbReference type="ARBA" id="ARBA00022801"/>
    </source>
</evidence>
<feature type="compositionally biased region" description="Basic and acidic residues" evidence="10">
    <location>
        <begin position="187"/>
        <end position="196"/>
    </location>
</feature>
<evidence type="ECO:0000256" key="10">
    <source>
        <dbReference type="SAM" id="MobiDB-lite"/>
    </source>
</evidence>
<feature type="domain" description="Helicase ATP-binding" evidence="12">
    <location>
        <begin position="525"/>
        <end position="695"/>
    </location>
</feature>
<feature type="compositionally biased region" description="Basic and acidic residues" evidence="10">
    <location>
        <begin position="1274"/>
        <end position="1295"/>
    </location>
</feature>
<evidence type="ECO:0000256" key="9">
    <source>
        <dbReference type="ARBA" id="ARBA00023242"/>
    </source>
</evidence>
<dbReference type="InterPro" id="IPR001650">
    <property type="entry name" value="Helicase_C-like"/>
</dbReference>
<feature type="compositionally biased region" description="Polar residues" evidence="10">
    <location>
        <begin position="138"/>
        <end position="153"/>
    </location>
</feature>
<dbReference type="GO" id="GO:0016887">
    <property type="term" value="F:ATP hydrolysis activity"/>
    <property type="evidence" value="ECO:0007669"/>
    <property type="project" value="TreeGrafter"/>
</dbReference>
<dbReference type="InterPro" id="IPR014001">
    <property type="entry name" value="Helicase_ATP-bd"/>
</dbReference>
<evidence type="ECO:0000259" key="11">
    <source>
        <dbReference type="PROSITE" id="PS50013"/>
    </source>
</evidence>
<dbReference type="PANTHER" id="PTHR45623">
    <property type="entry name" value="CHROMODOMAIN-HELICASE-DNA-BINDING PROTEIN 3-RELATED-RELATED"/>
    <property type="match status" value="1"/>
</dbReference>
<dbReference type="RefSeq" id="XP_058342765.1">
    <property type="nucleotide sequence ID" value="XM_058486408.1"/>
</dbReference>
<keyword evidence="8" id="KW-0067">ATP-binding</keyword>
<evidence type="ECO:0000256" key="8">
    <source>
        <dbReference type="ARBA" id="ARBA00022840"/>
    </source>
</evidence>
<evidence type="ECO:0000313" key="13">
    <source>
        <dbReference type="EMBL" id="KAJ8657852.1"/>
    </source>
</evidence>
<dbReference type="GO" id="GO:0003677">
    <property type="term" value="F:DNA binding"/>
    <property type="evidence" value="ECO:0007669"/>
    <property type="project" value="TreeGrafter"/>
</dbReference>
<accession>A0AAD7V2G6</accession>
<dbReference type="SMART" id="SM00298">
    <property type="entry name" value="CHROMO"/>
    <property type="match status" value="2"/>
</dbReference>
<dbReference type="GO" id="GO:0000785">
    <property type="term" value="C:chromatin"/>
    <property type="evidence" value="ECO:0007669"/>
    <property type="project" value="TreeGrafter"/>
</dbReference>
<dbReference type="Gene3D" id="3.40.50.10810">
    <property type="entry name" value="Tandem AAA-ATPase domain"/>
    <property type="match status" value="1"/>
</dbReference>
<dbReference type="GO" id="GO:0003682">
    <property type="term" value="F:chromatin binding"/>
    <property type="evidence" value="ECO:0007669"/>
    <property type="project" value="TreeGrafter"/>
</dbReference>
<evidence type="ECO:0000256" key="4">
    <source>
        <dbReference type="ARBA" id="ARBA00022741"/>
    </source>
</evidence>
<sequence>MTSPPKERLYKTIPRNIVYSRWLVTQAVVLPDIDIEIPDDRSVAPSVHTQVQRLLATHGGLDRIISRSTSPSGKVTFNVKWKDGAETQERAHILHEIDATALEAYQHQKISAQDGGSSENDNALILSTNNVVDHDSDSSYNDNGEASSTSKRSSAPPPPTVPFYNSDTLSSHSLHCSQCKKQGYPNEPERPRRSTSAEEEEDQGWLLLCTTCSAATHEKCCSSDQLIQRATNGESLVEFRCSDCFNHDNATCNTCQTTRDDDDDDQFCCLFRCSKCKRCFHFDCLSRVPDDEEETRTTCMQHQQCPQCIDFTGEAEKILAWRLADPQQRRQAGNRPLKEVTLTRKEFLVKWLDMSYRHVAWLPEDWLMATHETLHEGYLRQHADDFPLLCNGESVPIQWMTITRIMDVQDADGNKVQAGSSNSVHRVFAQFGGPADDQAYWDTPPSPKDSNLYSAYIDALDRYWQQQQQQQQDTSSSHEEEQEPLAASEDPSSSVNQQQQQQQQPAYISGGTLMSHQLEGLKWLLYKWDLRQSCVLADDKGLGKTTQVVSFLNHILTELDVHPFLVVTPSKSHVEHWIRELKKWSPAMIALPYCLSEVTQQLELDLKSLQNKERCTKEPKCHVVIATHDALLSNMGIFKDIEFAVLVVDQAHQVTSSLYRELRNLHYFRSILMADTLREKGASGLAEIMHFIDPIRFRSVRGPQRFYGFASQDPLQILLEQFQPYYLRRTKELFLQTLPPKSELIVPVTMTSFQRQVCQMILEDHVVKYTLAGSSNQSTSHLHNALMLLRDTLNHPCLIPLMVSHDTTPKNHPCHMPGIDADQETQQAFIHASPKLTLFHQMLPKLLENNHRVLVLSAYKSTLDILERYFSFNNKNNIEYLRMDEETPIHDRIKRVDAFNSNESTANVFLMTTICARFNMMTADTLILWDMDHDPHVMMRAVDHVYCIGQAKPVAVFKFMMRSTAEEKIALIAKRNFVLGKMDDDTGILLQEQEIKHILKFGVAGLFEDDHASKAIHYDDHAIDKLLDRSDLVDEPMSDNQAMNDFSLALSHINPRSSMFAKVWQMDTRGNVIKEELTEGNTRRDDAFWERLVLEKRKQMDGEEQPQEQQQPRNGILKRKDHMEPSSSSSSSSEDKPANKKPKPTLHAERQQQQLVSPPSSSSSKGTNAVFHPHHRPTLGINKYPLETQKQQKQQPKVTVVSKQLKALNSRMGKRNTPPPLRRPPTRPQESDKGDGFHSAALLVRRLNYRLQGLPALTSRVERTAHGAGAATQNKKDVNAAKRLHDLRTKLQPDL</sequence>
<dbReference type="InterPro" id="IPR000953">
    <property type="entry name" value="Chromo/chromo_shadow_dom"/>
</dbReference>
<dbReference type="SUPFAM" id="SSF54160">
    <property type="entry name" value="Chromo domain-like"/>
    <property type="match status" value="1"/>
</dbReference>
<dbReference type="GO" id="GO:0008270">
    <property type="term" value="F:zinc ion binding"/>
    <property type="evidence" value="ECO:0007669"/>
    <property type="project" value="UniProtKB-KW"/>
</dbReference>
<dbReference type="SMART" id="SM00487">
    <property type="entry name" value="DEXDc"/>
    <property type="match status" value="1"/>
</dbReference>
<dbReference type="EMBL" id="JARTCD010000028">
    <property type="protein sequence ID" value="KAJ8657852.1"/>
    <property type="molecule type" value="Genomic_DNA"/>
</dbReference>
<dbReference type="GO" id="GO:0140658">
    <property type="term" value="F:ATP-dependent chromatin remodeler activity"/>
    <property type="evidence" value="ECO:0007669"/>
    <property type="project" value="TreeGrafter"/>
</dbReference>
<evidence type="ECO:0000256" key="1">
    <source>
        <dbReference type="ARBA" id="ARBA00004123"/>
    </source>
</evidence>
<dbReference type="GO" id="GO:0005634">
    <property type="term" value="C:nucleus"/>
    <property type="evidence" value="ECO:0007669"/>
    <property type="project" value="UniProtKB-SubCell"/>
</dbReference>
<keyword evidence="3" id="KW-0677">Repeat</keyword>
<dbReference type="GeneID" id="83213791"/>
<evidence type="ECO:0000256" key="3">
    <source>
        <dbReference type="ARBA" id="ARBA00022737"/>
    </source>
</evidence>
<dbReference type="InterPro" id="IPR038718">
    <property type="entry name" value="SNF2-like_sf"/>
</dbReference>
<feature type="compositionally biased region" description="Pro residues" evidence="10">
    <location>
        <begin position="1217"/>
        <end position="1227"/>
    </location>
</feature>
<proteinExistence type="predicted"/>
<organism evidence="13 14">
    <name type="scientific">Lichtheimia ornata</name>
    <dbReference type="NCBI Taxonomy" id="688661"/>
    <lineage>
        <taxon>Eukaryota</taxon>
        <taxon>Fungi</taxon>
        <taxon>Fungi incertae sedis</taxon>
        <taxon>Mucoromycota</taxon>
        <taxon>Mucoromycotina</taxon>
        <taxon>Mucoromycetes</taxon>
        <taxon>Mucorales</taxon>
        <taxon>Lichtheimiaceae</taxon>
        <taxon>Lichtheimia</taxon>
    </lineage>
</organism>
<dbReference type="InterPro" id="IPR001965">
    <property type="entry name" value="Znf_PHD"/>
</dbReference>
<dbReference type="GO" id="GO:0042393">
    <property type="term" value="F:histone binding"/>
    <property type="evidence" value="ECO:0007669"/>
    <property type="project" value="TreeGrafter"/>
</dbReference>
<dbReference type="GO" id="GO:0005524">
    <property type="term" value="F:ATP binding"/>
    <property type="evidence" value="ECO:0007669"/>
    <property type="project" value="UniProtKB-KW"/>
</dbReference>
<feature type="domain" description="Chromo" evidence="11">
    <location>
        <begin position="313"/>
        <end position="382"/>
    </location>
</feature>